<dbReference type="OrthoDB" id="3269397at2759"/>
<protein>
    <submittedName>
        <fullName evidence="2">Uncharacterized protein</fullName>
    </submittedName>
</protein>
<dbReference type="AlphaFoldDB" id="A0A8K0V0W2"/>
<keyword evidence="3" id="KW-1185">Reference proteome</keyword>
<feature type="compositionally biased region" description="Basic and acidic residues" evidence="1">
    <location>
        <begin position="110"/>
        <end position="149"/>
    </location>
</feature>
<feature type="compositionally biased region" description="Low complexity" evidence="1">
    <location>
        <begin position="198"/>
        <end position="207"/>
    </location>
</feature>
<feature type="region of interest" description="Disordered" evidence="1">
    <location>
        <begin position="1"/>
        <end position="436"/>
    </location>
</feature>
<dbReference type="Proteomes" id="UP000813824">
    <property type="component" value="Unassembled WGS sequence"/>
</dbReference>
<gene>
    <name evidence="2" type="ORF">BXZ70DRAFT_44081</name>
</gene>
<proteinExistence type="predicted"/>
<feature type="compositionally biased region" description="Basic and acidic residues" evidence="1">
    <location>
        <begin position="38"/>
        <end position="52"/>
    </location>
</feature>
<evidence type="ECO:0000256" key="1">
    <source>
        <dbReference type="SAM" id="MobiDB-lite"/>
    </source>
</evidence>
<name>A0A8K0V0W2_9AGAR</name>
<feature type="compositionally biased region" description="Pro residues" evidence="1">
    <location>
        <begin position="391"/>
        <end position="401"/>
    </location>
</feature>
<evidence type="ECO:0000313" key="2">
    <source>
        <dbReference type="EMBL" id="KAH8108180.1"/>
    </source>
</evidence>
<sequence>MSHLPPKPDFQVDFTPSRSPPRRPPMSHPHPSSRRSPPPRDRDKDRDRDRYRSPPRSSRGPPPPPRGLDTYIGRGGRDREPDRHREPYRRREYDRRDRDREYVPPPQPEPRYRREDNWEPGERRDEPRPDEPRSRREEDDRRAYRREPARPVGDTRPWPRPGGRYGRDNDRGRYDRDIELERRRRPSRSPHRFDRSPLSRARSPLPSIRRRSASPPPRRGRTRTRTPSPARPFARNVPDSTATSHRASNNDRGTPGSSRKRSRERRSRSRSTSPLDRKRVAQSPSPVRRTEGASQPPASTSANDQARRSLSPFPTDSPPRLSPSTVSVPSVRQEAPAELKIETQMDVDPPEVTSTPGARSHPEPSANKPDVSRHRSPPHGPRHYIKTPTTPQSPRPSPTVPPHGQTTVEVNAPPTGPAAHRIPITPLEKPRHNFPPINWRLPKDGSKPTLYKMNPTQTQDTEYARLRGARTAFIKEYSTIHREQQRILHELTLATFDLDLADKRRSITTAQLDKARVGALGIDYVHPEKDDSEETRKES</sequence>
<feature type="compositionally biased region" description="Basic and acidic residues" evidence="1">
    <location>
        <begin position="75"/>
        <end position="102"/>
    </location>
</feature>
<feature type="compositionally biased region" description="Basic residues" evidence="1">
    <location>
        <begin position="208"/>
        <end position="224"/>
    </location>
</feature>
<feature type="compositionally biased region" description="Pro residues" evidence="1">
    <location>
        <begin position="18"/>
        <end position="28"/>
    </location>
</feature>
<evidence type="ECO:0000313" key="3">
    <source>
        <dbReference type="Proteomes" id="UP000813824"/>
    </source>
</evidence>
<organism evidence="2 3">
    <name type="scientific">Cristinia sonorae</name>
    <dbReference type="NCBI Taxonomy" id="1940300"/>
    <lineage>
        <taxon>Eukaryota</taxon>
        <taxon>Fungi</taxon>
        <taxon>Dikarya</taxon>
        <taxon>Basidiomycota</taxon>
        <taxon>Agaricomycotina</taxon>
        <taxon>Agaricomycetes</taxon>
        <taxon>Agaricomycetidae</taxon>
        <taxon>Agaricales</taxon>
        <taxon>Pleurotineae</taxon>
        <taxon>Stephanosporaceae</taxon>
        <taxon>Cristinia</taxon>
    </lineage>
</organism>
<feature type="compositionally biased region" description="Basic residues" evidence="1">
    <location>
        <begin position="258"/>
        <end position="269"/>
    </location>
</feature>
<dbReference type="EMBL" id="JAEVFJ010000001">
    <property type="protein sequence ID" value="KAH8108180.1"/>
    <property type="molecule type" value="Genomic_DNA"/>
</dbReference>
<accession>A0A8K0V0W2</accession>
<reference evidence="2" key="1">
    <citation type="journal article" date="2021" name="New Phytol.">
        <title>Evolutionary innovations through gain and loss of genes in the ectomycorrhizal Boletales.</title>
        <authorList>
            <person name="Wu G."/>
            <person name="Miyauchi S."/>
            <person name="Morin E."/>
            <person name="Kuo A."/>
            <person name="Drula E."/>
            <person name="Varga T."/>
            <person name="Kohler A."/>
            <person name="Feng B."/>
            <person name="Cao Y."/>
            <person name="Lipzen A."/>
            <person name="Daum C."/>
            <person name="Hundley H."/>
            <person name="Pangilinan J."/>
            <person name="Johnson J."/>
            <person name="Barry K."/>
            <person name="LaButti K."/>
            <person name="Ng V."/>
            <person name="Ahrendt S."/>
            <person name="Min B."/>
            <person name="Choi I.G."/>
            <person name="Park H."/>
            <person name="Plett J.M."/>
            <person name="Magnuson J."/>
            <person name="Spatafora J.W."/>
            <person name="Nagy L.G."/>
            <person name="Henrissat B."/>
            <person name="Grigoriev I.V."/>
            <person name="Yang Z.L."/>
            <person name="Xu J."/>
            <person name="Martin F.M."/>
        </authorList>
    </citation>
    <scope>NUCLEOTIDE SEQUENCE</scope>
    <source>
        <strain evidence="2">KKN 215</strain>
    </source>
</reference>
<comment type="caution">
    <text evidence="2">The sequence shown here is derived from an EMBL/GenBank/DDBJ whole genome shotgun (WGS) entry which is preliminary data.</text>
</comment>
<feature type="compositionally biased region" description="Polar residues" evidence="1">
    <location>
        <begin position="238"/>
        <end position="256"/>
    </location>
</feature>
<feature type="compositionally biased region" description="Polar residues" evidence="1">
    <location>
        <begin position="292"/>
        <end position="304"/>
    </location>
</feature>
<feature type="compositionally biased region" description="Basic residues" evidence="1">
    <location>
        <begin position="374"/>
        <end position="385"/>
    </location>
</feature>
<feature type="compositionally biased region" description="Basic and acidic residues" evidence="1">
    <location>
        <begin position="165"/>
        <end position="182"/>
    </location>
</feature>